<dbReference type="NCBIfam" id="NF011538">
    <property type="entry name" value="PRK14975.1-1"/>
    <property type="match status" value="1"/>
</dbReference>
<dbReference type="PANTHER" id="PTHR10133">
    <property type="entry name" value="DNA POLYMERASE I"/>
    <property type="match status" value="1"/>
</dbReference>
<dbReference type="SUPFAM" id="SSF56672">
    <property type="entry name" value="DNA/RNA polymerases"/>
    <property type="match status" value="1"/>
</dbReference>
<dbReference type="EMBL" id="CP159872">
    <property type="protein sequence ID" value="XCM81697.1"/>
    <property type="molecule type" value="Genomic_DNA"/>
</dbReference>
<dbReference type="GO" id="GO:0003677">
    <property type="term" value="F:DNA binding"/>
    <property type="evidence" value="ECO:0007669"/>
    <property type="project" value="InterPro"/>
</dbReference>
<keyword evidence="5" id="KW-0378">Hydrolase</keyword>
<evidence type="ECO:0000256" key="2">
    <source>
        <dbReference type="ARBA" id="ARBA00022705"/>
    </source>
</evidence>
<keyword evidence="2" id="KW-0235">DNA replication</keyword>
<proteinExistence type="predicted"/>
<dbReference type="InterPro" id="IPR001098">
    <property type="entry name" value="DNA-dir_DNA_pol_A_palm_dom"/>
</dbReference>
<organism evidence="5">
    <name type="scientific">Kitasatospora camelliae</name>
    <dbReference type="NCBI Taxonomy" id="3156397"/>
    <lineage>
        <taxon>Bacteria</taxon>
        <taxon>Bacillati</taxon>
        <taxon>Actinomycetota</taxon>
        <taxon>Actinomycetes</taxon>
        <taxon>Kitasatosporales</taxon>
        <taxon>Streptomycetaceae</taxon>
        <taxon>Kitasatospora</taxon>
    </lineage>
</organism>
<dbReference type="GO" id="GO:0006261">
    <property type="term" value="P:DNA-templated DNA replication"/>
    <property type="evidence" value="ECO:0007669"/>
    <property type="project" value="InterPro"/>
</dbReference>
<dbReference type="EC" id="2.7.7.7" evidence="1"/>
<dbReference type="Pfam" id="PF00476">
    <property type="entry name" value="DNA_pol_A"/>
    <property type="match status" value="1"/>
</dbReference>
<dbReference type="InterPro" id="IPR002298">
    <property type="entry name" value="DNA_polymerase_A"/>
</dbReference>
<dbReference type="KEGG" id="kcm:ABWK59_23750"/>
<dbReference type="GO" id="GO:0004527">
    <property type="term" value="F:exonuclease activity"/>
    <property type="evidence" value="ECO:0007669"/>
    <property type="project" value="UniProtKB-KW"/>
</dbReference>
<dbReference type="GO" id="GO:0003887">
    <property type="term" value="F:DNA-directed DNA polymerase activity"/>
    <property type="evidence" value="ECO:0007669"/>
    <property type="project" value="UniProtKB-EC"/>
</dbReference>
<protein>
    <recommendedName>
        <fullName evidence="1">DNA-directed DNA polymerase</fullName>
        <ecNumber evidence="1">2.7.7.7</ecNumber>
    </recommendedName>
</protein>
<sequence length="563" mass="59937">MAPRYALVPDPHGPAGRLQPLAEDGTPLGAPVSVASLAEAVAQVEDAERPRWVWAAAESAYAPLLPLRLARCHDLRLVEALLLGQESRWGEPRSLGAAWARLRGLPVPADLPESPGTDEQAGLFAPDRLQLPPGTDPLEAVVAVHAGQQRRLAAIGDDRARSRFRLLVAAESAGALLAAEMAYDGLPWRADLHDARLTELLGPRPHVAGTQPKRLAELAVELQQALGARPFNPDSHGQVLRAFAERGIQLGSTRTWELRGVDHPAAALMIRYKELSRIHVAHGWAWQDAWARGGRFRPEYVVGGVVSGRWASRGGGALQIPRSLRGAVVADPGWTLVVADAAQLEPRVLAALSQDAGLARTAAAGDLYGALAATAFHGDREKAKLGLLGAMYGQTRGGIGPLLATLRHRYPAAMGYVEAAARTGEDGGIVRSQLGRSCPPPSADWLDLTEAPETAGDAGGRSARARGRFTRNFVIQASGADWALALLAALRRRLAVMASGTDRPHLVFFQHDEVVVHTPIDLADAVVAAIAESGEEARMLVFGDTPVRFPLTTAVVECYADAK</sequence>
<dbReference type="SMART" id="SM00482">
    <property type="entry name" value="POLAc"/>
    <property type="match status" value="1"/>
</dbReference>
<gene>
    <name evidence="5" type="ORF">ABWK59_23750</name>
</gene>
<name>A0AAU8K2J4_9ACTN</name>
<comment type="catalytic activity">
    <reaction evidence="3">
        <text>DNA(n) + a 2'-deoxyribonucleoside 5'-triphosphate = DNA(n+1) + diphosphate</text>
        <dbReference type="Rhea" id="RHEA:22508"/>
        <dbReference type="Rhea" id="RHEA-COMP:17339"/>
        <dbReference type="Rhea" id="RHEA-COMP:17340"/>
        <dbReference type="ChEBI" id="CHEBI:33019"/>
        <dbReference type="ChEBI" id="CHEBI:61560"/>
        <dbReference type="ChEBI" id="CHEBI:173112"/>
        <dbReference type="EC" id="2.7.7.7"/>
    </reaction>
</comment>
<reference evidence="5" key="1">
    <citation type="submission" date="2024-06" db="EMBL/GenBank/DDBJ databases">
        <title>The genome sequences of Kitasatospora sp. strain HUAS MG31.</title>
        <authorList>
            <person name="Mo P."/>
        </authorList>
    </citation>
    <scope>NUCLEOTIDE SEQUENCE</scope>
    <source>
        <strain evidence="5">HUAS MG31</strain>
    </source>
</reference>
<evidence type="ECO:0000259" key="4">
    <source>
        <dbReference type="SMART" id="SM00482"/>
    </source>
</evidence>
<keyword evidence="5" id="KW-0269">Exonuclease</keyword>
<feature type="domain" description="DNA-directed DNA polymerase family A palm" evidence="4">
    <location>
        <begin position="321"/>
        <end position="522"/>
    </location>
</feature>
<dbReference type="PANTHER" id="PTHR10133:SF27">
    <property type="entry name" value="DNA POLYMERASE NU"/>
    <property type="match status" value="1"/>
</dbReference>
<dbReference type="CDD" id="cd06444">
    <property type="entry name" value="DNA_pol_A"/>
    <property type="match status" value="1"/>
</dbReference>
<evidence type="ECO:0000313" key="5">
    <source>
        <dbReference type="EMBL" id="XCM81697.1"/>
    </source>
</evidence>
<dbReference type="RefSeq" id="WP_354642623.1">
    <property type="nucleotide sequence ID" value="NZ_CP159872.1"/>
</dbReference>
<dbReference type="Gene3D" id="3.30.70.370">
    <property type="match status" value="1"/>
</dbReference>
<dbReference type="AlphaFoldDB" id="A0AAU8K2J4"/>
<keyword evidence="5" id="KW-0540">Nuclease</keyword>
<accession>A0AAU8K2J4</accession>
<dbReference type="InterPro" id="IPR043502">
    <property type="entry name" value="DNA/RNA_pol_sf"/>
</dbReference>
<evidence type="ECO:0000256" key="3">
    <source>
        <dbReference type="ARBA" id="ARBA00049244"/>
    </source>
</evidence>
<dbReference type="GO" id="GO:0006302">
    <property type="term" value="P:double-strand break repair"/>
    <property type="evidence" value="ECO:0007669"/>
    <property type="project" value="TreeGrafter"/>
</dbReference>
<dbReference type="Gene3D" id="1.10.150.20">
    <property type="entry name" value="5' to 3' exonuclease, C-terminal subdomain"/>
    <property type="match status" value="1"/>
</dbReference>
<evidence type="ECO:0000256" key="1">
    <source>
        <dbReference type="ARBA" id="ARBA00012417"/>
    </source>
</evidence>